<dbReference type="Proteomes" id="UP000253083">
    <property type="component" value="Unassembled WGS sequence"/>
</dbReference>
<comment type="caution">
    <text evidence="1">The sequence shown here is derived from an EMBL/GenBank/DDBJ whole genome shotgun (WGS) entry which is preliminary data.</text>
</comment>
<dbReference type="RefSeq" id="WP_113952503.1">
    <property type="nucleotide sequence ID" value="NZ_QNRT01000001.1"/>
</dbReference>
<dbReference type="AlphaFoldDB" id="A0A395JMN3"/>
<dbReference type="EMBL" id="QNRT01000001">
    <property type="protein sequence ID" value="RBP52890.1"/>
    <property type="molecule type" value="Genomic_DNA"/>
</dbReference>
<sequence>MTEISTKTIDVPSTGGSTTIYLKVEKKVVGNAPPTYKTTPYSDITLKEEISEIDFSFPANGRPGYTLNFQIVTADYQFSNNSLNFPSDDSSDVSAGELTGSVGRTDNILPVTFTDVVTISNAVSLSFNVTEGSSGKSFLADPQVKITRKTS</sequence>
<dbReference type="InParanoid" id="A0A395JMN3"/>
<protein>
    <submittedName>
        <fullName evidence="1">Uncharacterized protein</fullName>
    </submittedName>
</protein>
<keyword evidence="2" id="KW-1185">Reference proteome</keyword>
<evidence type="ECO:0000313" key="1">
    <source>
        <dbReference type="EMBL" id="RBP52890.1"/>
    </source>
</evidence>
<gene>
    <name evidence="1" type="ORF">DFR28_101274</name>
</gene>
<proteinExistence type="predicted"/>
<accession>A0A395JMN3</accession>
<name>A0A395JMN3_9GAMM</name>
<reference evidence="1 2" key="1">
    <citation type="submission" date="2018-06" db="EMBL/GenBank/DDBJ databases">
        <title>Genomic Encyclopedia of Type Strains, Phase IV (KMG-IV): sequencing the most valuable type-strain genomes for metagenomic binning, comparative biology and taxonomic classification.</title>
        <authorList>
            <person name="Goeker M."/>
        </authorList>
    </citation>
    <scope>NUCLEOTIDE SEQUENCE [LARGE SCALE GENOMIC DNA]</scope>
    <source>
        <strain evidence="1 2">DSM 24032</strain>
    </source>
</reference>
<organism evidence="1 2">
    <name type="scientific">Arenicella xantha</name>
    <dbReference type="NCBI Taxonomy" id="644221"/>
    <lineage>
        <taxon>Bacteria</taxon>
        <taxon>Pseudomonadati</taxon>
        <taxon>Pseudomonadota</taxon>
        <taxon>Gammaproteobacteria</taxon>
        <taxon>Arenicellales</taxon>
        <taxon>Arenicellaceae</taxon>
        <taxon>Arenicella</taxon>
    </lineage>
</organism>
<evidence type="ECO:0000313" key="2">
    <source>
        <dbReference type="Proteomes" id="UP000253083"/>
    </source>
</evidence>